<keyword evidence="3" id="KW-1185">Reference proteome</keyword>
<dbReference type="GO" id="GO:0016747">
    <property type="term" value="F:acyltransferase activity, transferring groups other than amino-acyl groups"/>
    <property type="evidence" value="ECO:0007669"/>
    <property type="project" value="InterPro"/>
</dbReference>
<dbReference type="RefSeq" id="WP_256926214.1">
    <property type="nucleotide sequence ID" value="NZ_NGKU01000001.1"/>
</dbReference>
<dbReference type="STRING" id="1834191.A5886_002405"/>
<dbReference type="InterPro" id="IPR016181">
    <property type="entry name" value="Acyl_CoA_acyltransferase"/>
</dbReference>
<dbReference type="InterPro" id="IPR000182">
    <property type="entry name" value="GNAT_dom"/>
</dbReference>
<evidence type="ECO:0000313" key="3">
    <source>
        <dbReference type="Proteomes" id="UP000195043"/>
    </source>
</evidence>
<evidence type="ECO:0000259" key="1">
    <source>
        <dbReference type="PROSITE" id="PS51186"/>
    </source>
</evidence>
<accession>A0A242A8E0</accession>
<comment type="caution">
    <text evidence="2">The sequence shown here is derived from an EMBL/GenBank/DDBJ whole genome shotgun (WGS) entry which is preliminary data.</text>
</comment>
<reference evidence="2 3" key="1">
    <citation type="submission" date="2017-05" db="EMBL/GenBank/DDBJ databases">
        <title>The Genome Sequence of Enterococcus sp. 8G7_MSG3316.</title>
        <authorList>
            <consortium name="The Broad Institute Genomics Platform"/>
            <consortium name="The Broad Institute Genomic Center for Infectious Diseases"/>
            <person name="Earl A."/>
            <person name="Manson A."/>
            <person name="Schwartman J."/>
            <person name="Gilmore M."/>
            <person name="Abouelleil A."/>
            <person name="Cao P."/>
            <person name="Chapman S."/>
            <person name="Cusick C."/>
            <person name="Shea T."/>
            <person name="Young S."/>
            <person name="Neafsey D."/>
            <person name="Nusbaum C."/>
            <person name="Birren B."/>
        </authorList>
    </citation>
    <scope>NUCLEOTIDE SEQUENCE [LARGE SCALE GENOMIC DNA]</scope>
    <source>
        <strain evidence="2 3">8G7_MSG3316</strain>
    </source>
</reference>
<dbReference type="CDD" id="cd04301">
    <property type="entry name" value="NAT_SF"/>
    <property type="match status" value="1"/>
</dbReference>
<gene>
    <name evidence="2" type="ORF">A5886_002405</name>
</gene>
<dbReference type="AlphaFoldDB" id="A0A242A8E0"/>
<protein>
    <recommendedName>
        <fullName evidence="1">N-acetyltransferase domain-containing protein</fullName>
    </recommendedName>
</protein>
<dbReference type="Gene3D" id="3.40.630.30">
    <property type="match status" value="1"/>
</dbReference>
<sequence>MIRSLHAGETYPWRLLLDADPDRETVETYLAQSQVLVFAEQDCPVGMIVFQQQLDTWEIMNIAVAPTHQNRGIGRQLLQAAEAFILAHNRQQTTIDLLIKTGDISPARYLY</sequence>
<name>A0A242A8E0_9ENTE</name>
<dbReference type="PROSITE" id="PS51186">
    <property type="entry name" value="GNAT"/>
    <property type="match status" value="1"/>
</dbReference>
<evidence type="ECO:0000313" key="2">
    <source>
        <dbReference type="EMBL" id="OTN77306.1"/>
    </source>
</evidence>
<dbReference type="Proteomes" id="UP000195043">
    <property type="component" value="Unassembled WGS sequence"/>
</dbReference>
<dbReference type="SUPFAM" id="SSF55729">
    <property type="entry name" value="Acyl-CoA N-acyltransferases (Nat)"/>
    <property type="match status" value="1"/>
</dbReference>
<proteinExistence type="predicted"/>
<dbReference type="EMBL" id="NGKU01000001">
    <property type="protein sequence ID" value="OTN77306.1"/>
    <property type="molecule type" value="Genomic_DNA"/>
</dbReference>
<organism evidence="2 3">
    <name type="scientific">Candidatus Enterococcus testudinis</name>
    <dbReference type="NCBI Taxonomy" id="1834191"/>
    <lineage>
        <taxon>Bacteria</taxon>
        <taxon>Bacillati</taxon>
        <taxon>Bacillota</taxon>
        <taxon>Bacilli</taxon>
        <taxon>Lactobacillales</taxon>
        <taxon>Enterococcaceae</taxon>
        <taxon>Enterococcus</taxon>
    </lineage>
</organism>
<feature type="domain" description="N-acetyltransferase" evidence="1">
    <location>
        <begin position="1"/>
        <end position="111"/>
    </location>
</feature>
<dbReference type="Pfam" id="PF00583">
    <property type="entry name" value="Acetyltransf_1"/>
    <property type="match status" value="1"/>
</dbReference>